<gene>
    <name evidence="2" type="ORF">NPX13_g158</name>
</gene>
<sequence length="168" mass="18666">MVAVGGTDSESFTRAITKAFGRLLHGREWMPLQARLCDAVTLEGLPMLRPLDSSLLGRPYDLEFLRQYCAVCHVTGKVESLYIAMVHHTFSWHFLRRSPCFMDGLETSWDYDSLLDGDDNWDDDTGGEEDRPPAGNIMPSLPSLKRTASEISRAPSFSAAEGDGRAPN</sequence>
<name>A0A9W8TS83_9PEZI</name>
<reference evidence="2" key="1">
    <citation type="submission" date="2022-07" db="EMBL/GenBank/DDBJ databases">
        <title>Genome Sequence of Xylaria arbuscula.</title>
        <authorList>
            <person name="Buettner E."/>
        </authorList>
    </citation>
    <scope>NUCLEOTIDE SEQUENCE</scope>
    <source>
        <strain evidence="2">VT107</strain>
    </source>
</reference>
<dbReference type="Proteomes" id="UP001148614">
    <property type="component" value="Unassembled WGS sequence"/>
</dbReference>
<comment type="caution">
    <text evidence="2">The sequence shown here is derived from an EMBL/GenBank/DDBJ whole genome shotgun (WGS) entry which is preliminary data.</text>
</comment>
<dbReference type="EMBL" id="JANPWZ010000008">
    <property type="protein sequence ID" value="KAJ3580404.1"/>
    <property type="molecule type" value="Genomic_DNA"/>
</dbReference>
<evidence type="ECO:0000313" key="3">
    <source>
        <dbReference type="Proteomes" id="UP001148614"/>
    </source>
</evidence>
<dbReference type="VEuPathDB" id="FungiDB:F4678DRAFT_156760"/>
<accession>A0A9W8TS83</accession>
<proteinExistence type="predicted"/>
<evidence type="ECO:0000313" key="2">
    <source>
        <dbReference type="EMBL" id="KAJ3580404.1"/>
    </source>
</evidence>
<organism evidence="2 3">
    <name type="scientific">Xylaria arbuscula</name>
    <dbReference type="NCBI Taxonomy" id="114810"/>
    <lineage>
        <taxon>Eukaryota</taxon>
        <taxon>Fungi</taxon>
        <taxon>Dikarya</taxon>
        <taxon>Ascomycota</taxon>
        <taxon>Pezizomycotina</taxon>
        <taxon>Sordariomycetes</taxon>
        <taxon>Xylariomycetidae</taxon>
        <taxon>Xylariales</taxon>
        <taxon>Xylariaceae</taxon>
        <taxon>Xylaria</taxon>
    </lineage>
</organism>
<evidence type="ECO:0000256" key="1">
    <source>
        <dbReference type="SAM" id="MobiDB-lite"/>
    </source>
</evidence>
<feature type="region of interest" description="Disordered" evidence="1">
    <location>
        <begin position="120"/>
        <end position="168"/>
    </location>
</feature>
<protein>
    <submittedName>
        <fullName evidence="2">Uncharacterized protein</fullName>
    </submittedName>
</protein>
<dbReference type="AlphaFoldDB" id="A0A9W8TS83"/>
<keyword evidence="3" id="KW-1185">Reference proteome</keyword>